<dbReference type="EMBL" id="JARKIE010000071">
    <property type="protein sequence ID" value="KAJ7689565.1"/>
    <property type="molecule type" value="Genomic_DNA"/>
</dbReference>
<evidence type="ECO:0000256" key="1">
    <source>
        <dbReference type="SAM" id="Phobius"/>
    </source>
</evidence>
<protein>
    <submittedName>
        <fullName evidence="2">Uncharacterized protein</fullName>
    </submittedName>
</protein>
<dbReference type="AlphaFoldDB" id="A0AAD7DE57"/>
<gene>
    <name evidence="2" type="ORF">B0H17DRAFT_633954</name>
</gene>
<keyword evidence="1" id="KW-0812">Transmembrane</keyword>
<sequence length="208" mass="23709">MKEQHVQVSYSLRQRSRMENDIGDDLHRNFPHIEYGVCGEPTNMDYGSHISRMRSTNRRTNLTMRKGNEYSPSSPPRPAGALYLSAEGISGPFVVRWFYGSTCFCHHLRPPHPANFRRAAIIVVELASGRKWCDRRALLLFFFFFLFFMMPASAFVLRGLSSTCSVCRVMPQTRKNGTPHSSPHLPLRPRRIARCLSPPLRTAGRAVA</sequence>
<evidence type="ECO:0000313" key="3">
    <source>
        <dbReference type="Proteomes" id="UP001221757"/>
    </source>
</evidence>
<feature type="transmembrane region" description="Helical" evidence="1">
    <location>
        <begin position="137"/>
        <end position="157"/>
    </location>
</feature>
<accession>A0AAD7DE57</accession>
<keyword evidence="1" id="KW-0472">Membrane</keyword>
<proteinExistence type="predicted"/>
<keyword evidence="1" id="KW-1133">Transmembrane helix</keyword>
<reference evidence="2" key="1">
    <citation type="submission" date="2023-03" db="EMBL/GenBank/DDBJ databases">
        <title>Massive genome expansion in bonnet fungi (Mycena s.s.) driven by repeated elements and novel gene families across ecological guilds.</title>
        <authorList>
            <consortium name="Lawrence Berkeley National Laboratory"/>
            <person name="Harder C.B."/>
            <person name="Miyauchi S."/>
            <person name="Viragh M."/>
            <person name="Kuo A."/>
            <person name="Thoen E."/>
            <person name="Andreopoulos B."/>
            <person name="Lu D."/>
            <person name="Skrede I."/>
            <person name="Drula E."/>
            <person name="Henrissat B."/>
            <person name="Morin E."/>
            <person name="Kohler A."/>
            <person name="Barry K."/>
            <person name="LaButti K."/>
            <person name="Morin E."/>
            <person name="Salamov A."/>
            <person name="Lipzen A."/>
            <person name="Mereny Z."/>
            <person name="Hegedus B."/>
            <person name="Baldrian P."/>
            <person name="Stursova M."/>
            <person name="Weitz H."/>
            <person name="Taylor A."/>
            <person name="Grigoriev I.V."/>
            <person name="Nagy L.G."/>
            <person name="Martin F."/>
            <person name="Kauserud H."/>
        </authorList>
    </citation>
    <scope>NUCLEOTIDE SEQUENCE</scope>
    <source>
        <strain evidence="2">CBHHK067</strain>
    </source>
</reference>
<keyword evidence="3" id="KW-1185">Reference proteome</keyword>
<organism evidence="2 3">
    <name type="scientific">Mycena rosella</name>
    <name type="common">Pink bonnet</name>
    <name type="synonym">Agaricus rosellus</name>
    <dbReference type="NCBI Taxonomy" id="1033263"/>
    <lineage>
        <taxon>Eukaryota</taxon>
        <taxon>Fungi</taxon>
        <taxon>Dikarya</taxon>
        <taxon>Basidiomycota</taxon>
        <taxon>Agaricomycotina</taxon>
        <taxon>Agaricomycetes</taxon>
        <taxon>Agaricomycetidae</taxon>
        <taxon>Agaricales</taxon>
        <taxon>Marasmiineae</taxon>
        <taxon>Mycenaceae</taxon>
        <taxon>Mycena</taxon>
    </lineage>
</organism>
<evidence type="ECO:0000313" key="2">
    <source>
        <dbReference type="EMBL" id="KAJ7689565.1"/>
    </source>
</evidence>
<dbReference type="Proteomes" id="UP001221757">
    <property type="component" value="Unassembled WGS sequence"/>
</dbReference>
<comment type="caution">
    <text evidence="2">The sequence shown here is derived from an EMBL/GenBank/DDBJ whole genome shotgun (WGS) entry which is preliminary data.</text>
</comment>
<name>A0AAD7DE57_MYCRO</name>